<sequence length="704" mass="76069">MRIRRLLPLAALALAALPLPAQQVDPALYAGLRYRMIGPGRGGRVTAVAGVPSQLHTFYMGTVGGGVWKTEDAGQTWRNVTDRFVGEGSIGAVEVAQSDANVVYVGTGSDDIRSNVSTGRGVYKSTDAGRTWTFIGLRDAGQIGGIRVDPRDANVVYVAVAGNAFKPNAARGLYRSRDGGRTWEKVLFVSDSTGAVDVELKPDNPSVLFVSMWRGERKPWTIISGAREGGIYKSTDGGTTWKKLGGGLPNGLFGKSNIAVTAANPNRVYALIEAKPGMGLYRSEDAGESWTMVNPAAQLLTRPFYYTTLAADPTNADVIYGGAEGFFKSTDGGRTFATFRTPHGDNHDMWINPRDGNVMIQANDGGANVSLNGGRTWSTQMNQPTAEIYNVAVDSQWPYRVYGAQQDEGGTVMLPSLPTSTLAVDDPIQSWRQAPGCETGPVMPHPTNPDTVYGSCKGQFSRISLRTGQEQQYWIGAQSLYGMPNENLIYRFQRVSPMATSPHDARVVYYGSQYLHKSVDGGQTWTRISPDLTANDPRYRKTISGEPITIDVTGEEMYATLYTIKESSIARGVIWTGANDGPVYVTRDNGATWTNVTPKDLPPGGRVQTVEPSPHRPGARTSRCCATSSATSGRTSTRRTTTARRGACSRRATTASPPTTRRASCARTRSVRGCCTRARSSGCSCRSTTGGTGRRSSRTSRRRR</sequence>
<dbReference type="PANTHER" id="PTHR43739:SF5">
    <property type="entry name" value="EXO-ALPHA-SIALIDASE"/>
    <property type="match status" value="1"/>
</dbReference>
<dbReference type="SUPFAM" id="SSF50939">
    <property type="entry name" value="Sialidases"/>
    <property type="match status" value="2"/>
</dbReference>
<dbReference type="HOGENOM" id="CLU_387731_0_0_0"/>
<keyword evidence="1" id="KW-0677">Repeat</keyword>
<evidence type="ECO:0000313" key="6">
    <source>
        <dbReference type="Proteomes" id="UP000019151"/>
    </source>
</evidence>
<dbReference type="PATRIC" id="fig|861299.3.peg.4510"/>
<evidence type="ECO:0000259" key="4">
    <source>
        <dbReference type="Pfam" id="PF15902"/>
    </source>
</evidence>
<name>W0RNB4_9BACT</name>
<feature type="region of interest" description="Disordered" evidence="2">
    <location>
        <begin position="677"/>
        <end position="704"/>
    </location>
</feature>
<dbReference type="PANTHER" id="PTHR43739">
    <property type="entry name" value="XYLOGLUCANASE (EUROFUNG)"/>
    <property type="match status" value="1"/>
</dbReference>
<protein>
    <submittedName>
        <fullName evidence="5">Glycosyl hydrolase BNR repeat-containing protein</fullName>
    </submittedName>
</protein>
<dbReference type="KEGG" id="gba:J421_4455"/>
<keyword evidence="3" id="KW-0732">Signal</keyword>
<dbReference type="Pfam" id="PF15902">
    <property type="entry name" value="Sortilin-Vps10"/>
    <property type="match status" value="1"/>
</dbReference>
<evidence type="ECO:0000256" key="1">
    <source>
        <dbReference type="ARBA" id="ARBA00022737"/>
    </source>
</evidence>
<evidence type="ECO:0000313" key="5">
    <source>
        <dbReference type="EMBL" id="AHG91992.1"/>
    </source>
</evidence>
<feature type="compositionally biased region" description="Basic residues" evidence="2">
    <location>
        <begin position="695"/>
        <end position="704"/>
    </location>
</feature>
<dbReference type="InterPro" id="IPR036278">
    <property type="entry name" value="Sialidase_sf"/>
</dbReference>
<dbReference type="Proteomes" id="UP000019151">
    <property type="component" value="Chromosome"/>
</dbReference>
<gene>
    <name evidence="5" type="ORF">J421_4455</name>
</gene>
<feature type="domain" description="Sortilin N-terminal" evidence="4">
    <location>
        <begin position="122"/>
        <end position="257"/>
    </location>
</feature>
<feature type="compositionally biased region" description="Low complexity" evidence="2">
    <location>
        <begin position="619"/>
        <end position="664"/>
    </location>
</feature>
<dbReference type="AlphaFoldDB" id="W0RNB4"/>
<feature type="region of interest" description="Disordered" evidence="2">
    <location>
        <begin position="594"/>
        <end position="664"/>
    </location>
</feature>
<feature type="compositionally biased region" description="Low complexity" evidence="2">
    <location>
        <begin position="677"/>
        <end position="689"/>
    </location>
</feature>
<keyword evidence="6" id="KW-1185">Reference proteome</keyword>
<organism evidence="5 6">
    <name type="scientific">Gemmatirosa kalamazoonensis</name>
    <dbReference type="NCBI Taxonomy" id="861299"/>
    <lineage>
        <taxon>Bacteria</taxon>
        <taxon>Pseudomonadati</taxon>
        <taxon>Gemmatimonadota</taxon>
        <taxon>Gemmatimonadia</taxon>
        <taxon>Gemmatimonadales</taxon>
        <taxon>Gemmatimonadaceae</taxon>
        <taxon>Gemmatirosa</taxon>
    </lineage>
</organism>
<dbReference type="CDD" id="cd15482">
    <property type="entry name" value="Sialidase_non-viral"/>
    <property type="match status" value="3"/>
</dbReference>
<proteinExistence type="predicted"/>
<dbReference type="InterPro" id="IPR031778">
    <property type="entry name" value="Sortilin_N"/>
</dbReference>
<dbReference type="InParanoid" id="W0RNB4"/>
<dbReference type="InterPro" id="IPR052025">
    <property type="entry name" value="Xyloglucanase_GH74"/>
</dbReference>
<dbReference type="GO" id="GO:0016787">
    <property type="term" value="F:hydrolase activity"/>
    <property type="evidence" value="ECO:0007669"/>
    <property type="project" value="UniProtKB-KW"/>
</dbReference>
<dbReference type="EMBL" id="CP007128">
    <property type="protein sequence ID" value="AHG91992.1"/>
    <property type="molecule type" value="Genomic_DNA"/>
</dbReference>
<reference evidence="5 6" key="1">
    <citation type="journal article" date="2014" name="Genome Announc.">
        <title>Genome Sequence and Methylome of Soil Bacterium Gemmatirosa kalamazoonensis KBS708T, a Member of the Rarely Cultivated Gemmatimonadetes Phylum.</title>
        <authorList>
            <person name="Debruyn J.M."/>
            <person name="Radosevich M."/>
            <person name="Wommack K.E."/>
            <person name="Polson S.W."/>
            <person name="Hauser L.J."/>
            <person name="Fawaz M.N."/>
            <person name="Korlach J."/>
            <person name="Tsai Y.C."/>
        </authorList>
    </citation>
    <scope>NUCLEOTIDE SEQUENCE [LARGE SCALE GENOMIC DNA]</scope>
    <source>
        <strain evidence="5 6">KBS708</strain>
    </source>
</reference>
<feature type="chain" id="PRO_5004795199" evidence="3">
    <location>
        <begin position="22"/>
        <end position="704"/>
    </location>
</feature>
<dbReference type="RefSeq" id="WP_201773067.1">
    <property type="nucleotide sequence ID" value="NZ_CP007128.1"/>
</dbReference>
<feature type="signal peptide" evidence="3">
    <location>
        <begin position="1"/>
        <end position="21"/>
    </location>
</feature>
<dbReference type="eggNOG" id="COG4447">
    <property type="taxonomic scope" value="Bacteria"/>
</dbReference>
<keyword evidence="5" id="KW-0378">Hydrolase</keyword>
<dbReference type="STRING" id="861299.J421_4455"/>
<evidence type="ECO:0000256" key="3">
    <source>
        <dbReference type="SAM" id="SignalP"/>
    </source>
</evidence>
<dbReference type="GO" id="GO:0010411">
    <property type="term" value="P:xyloglucan metabolic process"/>
    <property type="evidence" value="ECO:0007669"/>
    <property type="project" value="TreeGrafter"/>
</dbReference>
<accession>W0RNB4</accession>
<dbReference type="Gene3D" id="2.130.10.10">
    <property type="entry name" value="YVTN repeat-like/Quinoprotein amine dehydrogenase"/>
    <property type="match status" value="4"/>
</dbReference>
<dbReference type="InterPro" id="IPR015943">
    <property type="entry name" value="WD40/YVTN_repeat-like_dom_sf"/>
</dbReference>
<evidence type="ECO:0000256" key="2">
    <source>
        <dbReference type="SAM" id="MobiDB-lite"/>
    </source>
</evidence>